<reference evidence="4 5" key="1">
    <citation type="submission" date="2024-01" db="EMBL/GenBank/DDBJ databases">
        <title>The genomes of 5 underutilized Papilionoideae crops provide insights into root nodulation and disease resistanc.</title>
        <authorList>
            <person name="Yuan L."/>
        </authorList>
    </citation>
    <scope>NUCLEOTIDE SEQUENCE [LARGE SCALE GENOMIC DNA]</scope>
    <source>
        <strain evidence="4">ZHUSHIDOU_FW_LH</strain>
        <tissue evidence="4">Leaf</tissue>
    </source>
</reference>
<dbReference type="InterPro" id="IPR006671">
    <property type="entry name" value="Cyclin_N"/>
</dbReference>
<protein>
    <recommendedName>
        <fullName evidence="2">B-like cyclin</fullName>
    </recommendedName>
</protein>
<organism evidence="4 5">
    <name type="scientific">Crotalaria pallida</name>
    <name type="common">Smooth rattlebox</name>
    <name type="synonym">Crotalaria striata</name>
    <dbReference type="NCBI Taxonomy" id="3830"/>
    <lineage>
        <taxon>Eukaryota</taxon>
        <taxon>Viridiplantae</taxon>
        <taxon>Streptophyta</taxon>
        <taxon>Embryophyta</taxon>
        <taxon>Tracheophyta</taxon>
        <taxon>Spermatophyta</taxon>
        <taxon>Magnoliopsida</taxon>
        <taxon>eudicotyledons</taxon>
        <taxon>Gunneridae</taxon>
        <taxon>Pentapetalae</taxon>
        <taxon>rosids</taxon>
        <taxon>fabids</taxon>
        <taxon>Fabales</taxon>
        <taxon>Fabaceae</taxon>
        <taxon>Papilionoideae</taxon>
        <taxon>50 kb inversion clade</taxon>
        <taxon>genistoids sensu lato</taxon>
        <taxon>core genistoids</taxon>
        <taxon>Crotalarieae</taxon>
        <taxon>Crotalaria</taxon>
    </lineage>
</organism>
<dbReference type="Proteomes" id="UP001372338">
    <property type="component" value="Unassembled WGS sequence"/>
</dbReference>
<name>A0AAN9IX20_CROPI</name>
<dbReference type="Pfam" id="PF00134">
    <property type="entry name" value="Cyclin_N"/>
    <property type="match status" value="1"/>
</dbReference>
<sequence>MAAAGLTKKPKEQIIDIDAADVVNELAAVEYIEDMYKFFKLVENESHPHDYMDSQPEINERMRAILVDYWLILVYYDLILKLCRDLS</sequence>
<dbReference type="Gene3D" id="1.10.472.10">
    <property type="entry name" value="Cyclin-like"/>
    <property type="match status" value="2"/>
</dbReference>
<proteinExistence type="predicted"/>
<accession>A0AAN9IX20</accession>
<evidence type="ECO:0000256" key="1">
    <source>
        <dbReference type="ARBA" id="ARBA00011177"/>
    </source>
</evidence>
<evidence type="ECO:0000256" key="2">
    <source>
        <dbReference type="ARBA" id="ARBA00032263"/>
    </source>
</evidence>
<dbReference type="EMBL" id="JAYWIO010000001">
    <property type="protein sequence ID" value="KAK7287034.1"/>
    <property type="molecule type" value="Genomic_DNA"/>
</dbReference>
<keyword evidence="5" id="KW-1185">Reference proteome</keyword>
<dbReference type="AlphaFoldDB" id="A0AAN9IX20"/>
<comment type="caution">
    <text evidence="4">The sequence shown here is derived from an EMBL/GenBank/DDBJ whole genome shotgun (WGS) entry which is preliminary data.</text>
</comment>
<dbReference type="InterPro" id="IPR036915">
    <property type="entry name" value="Cyclin-like_sf"/>
</dbReference>
<evidence type="ECO:0000259" key="3">
    <source>
        <dbReference type="Pfam" id="PF00134"/>
    </source>
</evidence>
<comment type="subunit">
    <text evidence="1">Interacts with the CDC2 protein kinase to form a serine/threonine kinase holoenzyme complex also known as maturation promoting factor (MPF). The cyclin subunit imparts substrate specificity to the complex.</text>
</comment>
<feature type="domain" description="Cyclin N-terminal" evidence="3">
    <location>
        <begin position="34"/>
        <end position="74"/>
    </location>
</feature>
<gene>
    <name evidence="4" type="ORF">RIF29_00007</name>
</gene>
<dbReference type="SUPFAM" id="SSF47954">
    <property type="entry name" value="Cyclin-like"/>
    <property type="match status" value="1"/>
</dbReference>
<evidence type="ECO:0000313" key="5">
    <source>
        <dbReference type="Proteomes" id="UP001372338"/>
    </source>
</evidence>
<evidence type="ECO:0000313" key="4">
    <source>
        <dbReference type="EMBL" id="KAK7287034.1"/>
    </source>
</evidence>